<evidence type="ECO:0000313" key="2">
    <source>
        <dbReference type="EMBL" id="PBK63309.1"/>
    </source>
</evidence>
<sequence length="64" mass="7426">MSTTLKIRSILGRRHHLMTTQRRAMKKTPKKRLTSRVHCARKSTRASARLRVDMCIAYGAFALR</sequence>
<proteinExistence type="predicted"/>
<dbReference type="AlphaFoldDB" id="A0A2H3AX70"/>
<evidence type="ECO:0000313" key="3">
    <source>
        <dbReference type="Proteomes" id="UP000218334"/>
    </source>
</evidence>
<dbReference type="EMBL" id="KZ293459">
    <property type="protein sequence ID" value="PBK63309.1"/>
    <property type="molecule type" value="Genomic_DNA"/>
</dbReference>
<name>A0A2H3AX70_9AGAR</name>
<reference evidence="3" key="1">
    <citation type="journal article" date="2017" name="Nat. Ecol. Evol.">
        <title>Genome expansion and lineage-specific genetic innovations in the forest pathogenic fungi Armillaria.</title>
        <authorList>
            <person name="Sipos G."/>
            <person name="Prasanna A.N."/>
            <person name="Walter M.C."/>
            <person name="O'Connor E."/>
            <person name="Balint B."/>
            <person name="Krizsan K."/>
            <person name="Kiss B."/>
            <person name="Hess J."/>
            <person name="Varga T."/>
            <person name="Slot J."/>
            <person name="Riley R."/>
            <person name="Boka B."/>
            <person name="Rigling D."/>
            <person name="Barry K."/>
            <person name="Lee J."/>
            <person name="Mihaltcheva S."/>
            <person name="LaButti K."/>
            <person name="Lipzen A."/>
            <person name="Waldron R."/>
            <person name="Moloney N.M."/>
            <person name="Sperisen C."/>
            <person name="Kredics L."/>
            <person name="Vagvoelgyi C."/>
            <person name="Patrignani A."/>
            <person name="Fitzpatrick D."/>
            <person name="Nagy I."/>
            <person name="Doyle S."/>
            <person name="Anderson J.B."/>
            <person name="Grigoriev I.V."/>
            <person name="Gueldener U."/>
            <person name="Muensterkoetter M."/>
            <person name="Nagy L.G."/>
        </authorList>
    </citation>
    <scope>NUCLEOTIDE SEQUENCE [LARGE SCALE GENOMIC DNA]</scope>
    <source>
        <strain evidence="3">28-4</strain>
    </source>
</reference>
<gene>
    <name evidence="2" type="ORF">ARMSODRAFT_963207</name>
</gene>
<dbReference type="Proteomes" id="UP000218334">
    <property type="component" value="Unassembled WGS sequence"/>
</dbReference>
<organism evidence="2 3">
    <name type="scientific">Armillaria solidipes</name>
    <dbReference type="NCBI Taxonomy" id="1076256"/>
    <lineage>
        <taxon>Eukaryota</taxon>
        <taxon>Fungi</taxon>
        <taxon>Dikarya</taxon>
        <taxon>Basidiomycota</taxon>
        <taxon>Agaricomycotina</taxon>
        <taxon>Agaricomycetes</taxon>
        <taxon>Agaricomycetidae</taxon>
        <taxon>Agaricales</taxon>
        <taxon>Marasmiineae</taxon>
        <taxon>Physalacriaceae</taxon>
        <taxon>Armillaria</taxon>
    </lineage>
</organism>
<accession>A0A2H3AX70</accession>
<keyword evidence="3" id="KW-1185">Reference proteome</keyword>
<feature type="region of interest" description="Disordered" evidence="1">
    <location>
        <begin position="19"/>
        <end position="40"/>
    </location>
</feature>
<evidence type="ECO:0000256" key="1">
    <source>
        <dbReference type="SAM" id="MobiDB-lite"/>
    </source>
</evidence>
<protein>
    <submittedName>
        <fullName evidence="2">Uncharacterized protein</fullName>
    </submittedName>
</protein>